<evidence type="ECO:0000313" key="2">
    <source>
        <dbReference type="EMBL" id="QDU37699.1"/>
    </source>
</evidence>
<dbReference type="Proteomes" id="UP000320496">
    <property type="component" value="Chromosome"/>
</dbReference>
<evidence type="ECO:0008006" key="4">
    <source>
        <dbReference type="Google" id="ProtNLM"/>
    </source>
</evidence>
<sequence>MGTWASGTFANDISEDWLDAFLEEPSRGRITETFEEFRESGADDADACCEALAAAEVVAALDGRPAEELPEELTAWLDQADFKPSKTMRTQAGAAVARILRSSELAELWGDDDAWEAGIEDLLRRLGREPKPKPKSKKQSFRVTGLYGRLKKMTNRAGLAFAVRCTMRVQPLFERCEAIPAGDRQWLAALVAKMEDFTAGRPVQPEDLKKDPYEKGGAWQRLLECRDAAAQGGNMAARCACDAVRQALSAAADVRRPTTGYVSDAPQQVAQSAKVAAEFVGLRTLKPLNSDFKYLEEHYPRAPGDDLCSGDPIDVSEKGPLGPLWGNSPPDWFVRPS</sequence>
<accession>A0A517Z5H5</accession>
<evidence type="ECO:0000313" key="3">
    <source>
        <dbReference type="Proteomes" id="UP000320496"/>
    </source>
</evidence>
<feature type="region of interest" description="Disordered" evidence="1">
    <location>
        <begin position="305"/>
        <end position="337"/>
    </location>
</feature>
<protein>
    <recommendedName>
        <fullName evidence="4">DUF4259 domain-containing protein</fullName>
    </recommendedName>
</protein>
<organism evidence="2 3">
    <name type="scientific">Maioricimonas rarisocia</name>
    <dbReference type="NCBI Taxonomy" id="2528026"/>
    <lineage>
        <taxon>Bacteria</taxon>
        <taxon>Pseudomonadati</taxon>
        <taxon>Planctomycetota</taxon>
        <taxon>Planctomycetia</taxon>
        <taxon>Planctomycetales</taxon>
        <taxon>Planctomycetaceae</taxon>
        <taxon>Maioricimonas</taxon>
    </lineage>
</organism>
<name>A0A517Z5H5_9PLAN</name>
<dbReference type="KEGG" id="mri:Mal4_20150"/>
<keyword evidence="3" id="KW-1185">Reference proteome</keyword>
<dbReference type="RefSeq" id="WP_197444276.1">
    <property type="nucleotide sequence ID" value="NZ_CP036275.1"/>
</dbReference>
<dbReference type="Pfam" id="PF14078">
    <property type="entry name" value="DUF4259"/>
    <property type="match status" value="1"/>
</dbReference>
<dbReference type="EMBL" id="CP036275">
    <property type="protein sequence ID" value="QDU37699.1"/>
    <property type="molecule type" value="Genomic_DNA"/>
</dbReference>
<evidence type="ECO:0000256" key="1">
    <source>
        <dbReference type="SAM" id="MobiDB-lite"/>
    </source>
</evidence>
<proteinExistence type="predicted"/>
<dbReference type="AlphaFoldDB" id="A0A517Z5H5"/>
<dbReference type="InterPro" id="IPR025355">
    <property type="entry name" value="DUF4259"/>
</dbReference>
<reference evidence="2 3" key="1">
    <citation type="submission" date="2019-02" db="EMBL/GenBank/DDBJ databases">
        <title>Deep-cultivation of Planctomycetes and their phenomic and genomic characterization uncovers novel biology.</title>
        <authorList>
            <person name="Wiegand S."/>
            <person name="Jogler M."/>
            <person name="Boedeker C."/>
            <person name="Pinto D."/>
            <person name="Vollmers J."/>
            <person name="Rivas-Marin E."/>
            <person name="Kohn T."/>
            <person name="Peeters S.H."/>
            <person name="Heuer A."/>
            <person name="Rast P."/>
            <person name="Oberbeckmann S."/>
            <person name="Bunk B."/>
            <person name="Jeske O."/>
            <person name="Meyerdierks A."/>
            <person name="Storesund J.E."/>
            <person name="Kallscheuer N."/>
            <person name="Luecker S."/>
            <person name="Lage O.M."/>
            <person name="Pohl T."/>
            <person name="Merkel B.J."/>
            <person name="Hornburger P."/>
            <person name="Mueller R.-W."/>
            <person name="Bruemmer F."/>
            <person name="Labrenz M."/>
            <person name="Spormann A.M."/>
            <person name="Op den Camp H."/>
            <person name="Overmann J."/>
            <person name="Amann R."/>
            <person name="Jetten M.S.M."/>
            <person name="Mascher T."/>
            <person name="Medema M.H."/>
            <person name="Devos D.P."/>
            <person name="Kaster A.-K."/>
            <person name="Ovreas L."/>
            <person name="Rohde M."/>
            <person name="Galperin M.Y."/>
            <person name="Jogler C."/>
        </authorList>
    </citation>
    <scope>NUCLEOTIDE SEQUENCE [LARGE SCALE GENOMIC DNA]</scope>
    <source>
        <strain evidence="2 3">Mal4</strain>
    </source>
</reference>
<gene>
    <name evidence="2" type="ORF">Mal4_20150</name>
</gene>